<dbReference type="InterPro" id="IPR002347">
    <property type="entry name" value="SDR_fam"/>
</dbReference>
<dbReference type="PANTHER" id="PTHR44196">
    <property type="entry name" value="DEHYDROGENASE/REDUCTASE SDR FAMILY MEMBER 7B"/>
    <property type="match status" value="1"/>
</dbReference>
<keyword evidence="2" id="KW-0560">Oxidoreductase</keyword>
<comment type="similarity">
    <text evidence="1 3">Belongs to the short-chain dehydrogenases/reductases (SDR) family.</text>
</comment>
<dbReference type="EMBL" id="CADCTR010001061">
    <property type="protein sequence ID" value="CAA9279516.1"/>
    <property type="molecule type" value="Genomic_DNA"/>
</dbReference>
<evidence type="ECO:0000256" key="1">
    <source>
        <dbReference type="ARBA" id="ARBA00006484"/>
    </source>
</evidence>
<sequence length="293" mass="31485">MGASSGNGKAISLALASKGARIVLAARRVRLLEAVAREVKDCGGEALVVPCDVTVPEQVNQVAQAATGRWGRIDAWVNCAGVIVWSLFEDTTIEEFRRSLDVNLMGSVYGAQAALPVMRRQGSGVIVNIASLASLVAFPTQTAYAASKAGLLIFGEALRRELRGSGVRVCQVLPTGVNTAGFLHTRTRGFRFPKHITWLLQDPEMVARAVVRCLERRWVRNIPLGLQGKATLAVGALAPHLVDVLSGFIVRLVERGGRVESPVDNLFESPLRGHDLRGAGRRSDDDPTPHLDG</sequence>
<feature type="region of interest" description="Disordered" evidence="4">
    <location>
        <begin position="270"/>
        <end position="293"/>
    </location>
</feature>
<reference evidence="5" key="1">
    <citation type="submission" date="2020-02" db="EMBL/GenBank/DDBJ databases">
        <authorList>
            <person name="Meier V. D."/>
        </authorList>
    </citation>
    <scope>NUCLEOTIDE SEQUENCE</scope>
    <source>
        <strain evidence="5">AVDCRST_MAG93</strain>
    </source>
</reference>
<dbReference type="InterPro" id="IPR036291">
    <property type="entry name" value="NAD(P)-bd_dom_sf"/>
</dbReference>
<dbReference type="Gene3D" id="3.40.50.720">
    <property type="entry name" value="NAD(P)-binding Rossmann-like Domain"/>
    <property type="match status" value="1"/>
</dbReference>
<dbReference type="PRINTS" id="PR00081">
    <property type="entry name" value="GDHRDH"/>
</dbReference>
<proteinExistence type="inferred from homology"/>
<protein>
    <recommendedName>
        <fullName evidence="6">3-oxoacyl-[acyl-carrier protein] reductase</fullName>
    </recommendedName>
</protein>
<evidence type="ECO:0000313" key="5">
    <source>
        <dbReference type="EMBL" id="CAA9279516.1"/>
    </source>
</evidence>
<dbReference type="InterPro" id="IPR020904">
    <property type="entry name" value="Sc_DH/Rdtase_CS"/>
</dbReference>
<evidence type="ECO:0000256" key="3">
    <source>
        <dbReference type="RuleBase" id="RU000363"/>
    </source>
</evidence>
<gene>
    <name evidence="5" type="ORF">AVDCRST_MAG93-3098</name>
</gene>
<accession>A0A6J4JFX4</accession>
<feature type="compositionally biased region" description="Basic and acidic residues" evidence="4">
    <location>
        <begin position="271"/>
        <end position="293"/>
    </location>
</feature>
<dbReference type="PROSITE" id="PS00061">
    <property type="entry name" value="ADH_SHORT"/>
    <property type="match status" value="1"/>
</dbReference>
<dbReference type="Pfam" id="PF00106">
    <property type="entry name" value="adh_short"/>
    <property type="match status" value="1"/>
</dbReference>
<dbReference type="GO" id="GO:0016020">
    <property type="term" value="C:membrane"/>
    <property type="evidence" value="ECO:0007669"/>
    <property type="project" value="TreeGrafter"/>
</dbReference>
<organism evidence="5">
    <name type="scientific">uncultured Chloroflexia bacterium</name>
    <dbReference type="NCBI Taxonomy" id="1672391"/>
    <lineage>
        <taxon>Bacteria</taxon>
        <taxon>Bacillati</taxon>
        <taxon>Chloroflexota</taxon>
        <taxon>Chloroflexia</taxon>
        <taxon>environmental samples</taxon>
    </lineage>
</organism>
<dbReference type="SUPFAM" id="SSF51735">
    <property type="entry name" value="NAD(P)-binding Rossmann-fold domains"/>
    <property type="match status" value="1"/>
</dbReference>
<evidence type="ECO:0000256" key="2">
    <source>
        <dbReference type="ARBA" id="ARBA00023002"/>
    </source>
</evidence>
<dbReference type="PRINTS" id="PR00080">
    <property type="entry name" value="SDRFAMILY"/>
</dbReference>
<dbReference type="AlphaFoldDB" id="A0A6J4JFX4"/>
<evidence type="ECO:0000256" key="4">
    <source>
        <dbReference type="SAM" id="MobiDB-lite"/>
    </source>
</evidence>
<name>A0A6J4JFX4_9CHLR</name>
<evidence type="ECO:0008006" key="6">
    <source>
        <dbReference type="Google" id="ProtNLM"/>
    </source>
</evidence>
<dbReference type="PANTHER" id="PTHR44196:SF1">
    <property type="entry name" value="DEHYDROGENASE_REDUCTASE SDR FAMILY MEMBER 7B"/>
    <property type="match status" value="1"/>
</dbReference>
<dbReference type="GO" id="GO:0016491">
    <property type="term" value="F:oxidoreductase activity"/>
    <property type="evidence" value="ECO:0007669"/>
    <property type="project" value="UniProtKB-KW"/>
</dbReference>